<evidence type="ECO:0000313" key="3">
    <source>
        <dbReference type="EMBL" id="KAL3642175.1"/>
    </source>
</evidence>
<comment type="caution">
    <text evidence="3">The sequence shown here is derived from an EMBL/GenBank/DDBJ whole genome shotgun (WGS) entry which is preliminary data.</text>
</comment>
<dbReference type="AlphaFoldDB" id="A0ABD3DMR5"/>
<evidence type="ECO:0008006" key="5">
    <source>
        <dbReference type="Google" id="ProtNLM"/>
    </source>
</evidence>
<dbReference type="Proteomes" id="UP001632038">
    <property type="component" value="Unassembled WGS sequence"/>
</dbReference>
<proteinExistence type="predicted"/>
<dbReference type="EMBL" id="JAVIJP010000016">
    <property type="protein sequence ID" value="KAL3642175.1"/>
    <property type="molecule type" value="Genomic_DNA"/>
</dbReference>
<feature type="region of interest" description="Disordered" evidence="1">
    <location>
        <begin position="60"/>
        <end position="79"/>
    </location>
</feature>
<name>A0ABD3DMR5_9LAMI</name>
<evidence type="ECO:0000313" key="4">
    <source>
        <dbReference type="Proteomes" id="UP001632038"/>
    </source>
</evidence>
<evidence type="ECO:0000256" key="2">
    <source>
        <dbReference type="SAM" id="SignalP"/>
    </source>
</evidence>
<gene>
    <name evidence="3" type="ORF">CASFOL_012990</name>
</gene>
<protein>
    <recommendedName>
        <fullName evidence="5">Plant thionin family protein</fullName>
    </recommendedName>
</protein>
<organism evidence="3 4">
    <name type="scientific">Castilleja foliolosa</name>
    <dbReference type="NCBI Taxonomy" id="1961234"/>
    <lineage>
        <taxon>Eukaryota</taxon>
        <taxon>Viridiplantae</taxon>
        <taxon>Streptophyta</taxon>
        <taxon>Embryophyta</taxon>
        <taxon>Tracheophyta</taxon>
        <taxon>Spermatophyta</taxon>
        <taxon>Magnoliopsida</taxon>
        <taxon>eudicotyledons</taxon>
        <taxon>Gunneridae</taxon>
        <taxon>Pentapetalae</taxon>
        <taxon>asterids</taxon>
        <taxon>lamiids</taxon>
        <taxon>Lamiales</taxon>
        <taxon>Orobanchaceae</taxon>
        <taxon>Pedicularideae</taxon>
        <taxon>Castillejinae</taxon>
        <taxon>Castilleja</taxon>
    </lineage>
</organism>
<feature type="chain" id="PRO_5044824209" description="Plant thionin family protein" evidence="2">
    <location>
        <begin position="28"/>
        <end position="79"/>
    </location>
</feature>
<keyword evidence="4" id="KW-1185">Reference proteome</keyword>
<reference evidence="4" key="1">
    <citation type="journal article" date="2024" name="IScience">
        <title>Strigolactones Initiate the Formation of Haustorium-like Structures in Castilleja.</title>
        <authorList>
            <person name="Buerger M."/>
            <person name="Peterson D."/>
            <person name="Chory J."/>
        </authorList>
    </citation>
    <scope>NUCLEOTIDE SEQUENCE [LARGE SCALE GENOMIC DNA]</scope>
</reference>
<keyword evidence="2" id="KW-0732">Signal</keyword>
<sequence>MCIKMKNMRMELVAMMMLLALIGSAQGSEPKDCFISCLIVCAGRNADCPEYCRSFCNQPRSPTSGDHVDKQRKIVPGRG</sequence>
<feature type="signal peptide" evidence="2">
    <location>
        <begin position="1"/>
        <end position="27"/>
    </location>
</feature>
<accession>A0ABD3DMR5</accession>
<evidence type="ECO:0000256" key="1">
    <source>
        <dbReference type="SAM" id="MobiDB-lite"/>
    </source>
</evidence>